<dbReference type="SUPFAM" id="SSF48208">
    <property type="entry name" value="Six-hairpin glycosidases"/>
    <property type="match status" value="1"/>
</dbReference>
<evidence type="ECO:0000256" key="2">
    <source>
        <dbReference type="ARBA" id="ARBA00007671"/>
    </source>
</evidence>
<comment type="caution">
    <text evidence="8">The sequence shown here is derived from an EMBL/GenBank/DDBJ whole genome shotgun (WGS) entry which is preliminary data.</text>
</comment>
<proteinExistence type="inferred from homology"/>
<reference evidence="8 9" key="1">
    <citation type="journal article" date="2024" name="G3 (Bethesda)">
        <title>Genome assembly of Hibiscus sabdariffa L. provides insights into metabolisms of medicinal natural products.</title>
        <authorList>
            <person name="Kim T."/>
        </authorList>
    </citation>
    <scope>NUCLEOTIDE SEQUENCE [LARGE SCALE GENOMIC DNA]</scope>
    <source>
        <strain evidence="8">TK-2024</strain>
        <tissue evidence="8">Old leaves</tissue>
    </source>
</reference>
<name>A0ABR2TU19_9ROSI</name>
<comment type="catalytic activity">
    <reaction evidence="1 6">
        <text>Hydrolysis of terminal non-reducing beta-D-fructofuranoside residues in beta-D-fructofuranosides.</text>
        <dbReference type="EC" id="3.2.1.26"/>
    </reaction>
</comment>
<evidence type="ECO:0000313" key="9">
    <source>
        <dbReference type="Proteomes" id="UP001396334"/>
    </source>
</evidence>
<feature type="region of interest" description="Disordered" evidence="7">
    <location>
        <begin position="49"/>
        <end position="79"/>
    </location>
</feature>
<protein>
    <recommendedName>
        <fullName evidence="6">Alkaline/neutral invertase</fullName>
        <ecNumber evidence="6">3.2.1.26</ecNumber>
    </recommendedName>
</protein>
<feature type="compositionally biased region" description="Basic and acidic residues" evidence="7">
    <location>
        <begin position="27"/>
        <end position="36"/>
    </location>
</feature>
<organism evidence="8 9">
    <name type="scientific">Hibiscus sabdariffa</name>
    <name type="common">roselle</name>
    <dbReference type="NCBI Taxonomy" id="183260"/>
    <lineage>
        <taxon>Eukaryota</taxon>
        <taxon>Viridiplantae</taxon>
        <taxon>Streptophyta</taxon>
        <taxon>Embryophyta</taxon>
        <taxon>Tracheophyta</taxon>
        <taxon>Spermatophyta</taxon>
        <taxon>Magnoliopsida</taxon>
        <taxon>eudicotyledons</taxon>
        <taxon>Gunneridae</taxon>
        <taxon>Pentapetalae</taxon>
        <taxon>rosids</taxon>
        <taxon>malvids</taxon>
        <taxon>Malvales</taxon>
        <taxon>Malvaceae</taxon>
        <taxon>Malvoideae</taxon>
        <taxon>Hibiscus</taxon>
    </lineage>
</organism>
<evidence type="ECO:0000256" key="3">
    <source>
        <dbReference type="ARBA" id="ARBA00022801"/>
    </source>
</evidence>
<evidence type="ECO:0000256" key="7">
    <source>
        <dbReference type="SAM" id="MobiDB-lite"/>
    </source>
</evidence>
<feature type="region of interest" description="Disordered" evidence="7">
    <location>
        <begin position="136"/>
        <end position="156"/>
    </location>
</feature>
<comment type="similarity">
    <text evidence="2 6">Belongs to the glycosyl hydrolase 100 family.</text>
</comment>
<dbReference type="InterPro" id="IPR008928">
    <property type="entry name" value="6-hairpin_glycosidase_sf"/>
</dbReference>
<evidence type="ECO:0000313" key="8">
    <source>
        <dbReference type="EMBL" id="KAK9040688.1"/>
    </source>
</evidence>
<keyword evidence="4 6" id="KW-0119">Carbohydrate metabolism</keyword>
<evidence type="ECO:0000256" key="1">
    <source>
        <dbReference type="ARBA" id="ARBA00000094"/>
    </source>
</evidence>
<sequence>MSPSFRSLRDFLEVTDVVADPPPSSGDFEKELEASSGKEVEMVDYLIDLQQKEERTTPIDGQLSETLEKESDKASEKSSDFSAFQEFKSAWNSLPSADKDGVSECFKEASSGSLATDNVTREGENPNITIEKCQGSVGKGESYQSQEENESTEKTEKLKKMVRVQSYEKIADNASVAHISLKSYASVGTSFENFELNGIYSAIKSNNTENTAMMEEAWETLQKSYVYYKGRPVGTLAAMDPTAEALNYNQNELKDVQFLISDLPTARNQYHGTIFILQVFVRDFVPSGLACLMRPANAGGDPEIVKNFLLKTLHLQGWEKRIDNFTLGEGVMPASFKVLYDSHRQKETLVADFGGSAIGRVAPVDSGFWWIILLRSYTKCTHDYTLSEMPEVQRGMKLLLNLCLSDGFDTFPTLLCADGCSMIDRRMVSHPDIMRLSFDFFAGIYGYPIEIQALFYFALRCSRQMLKPERDGKELIERIDKRITALTYHIRNYYWLDFTQLNNIYRYKTEEYSHTAVNKFNVIPESIPDWVFEFMPLRGGYLIGNVSPARMDFRWFLVGNCIAILSSLVTPAQETAIMDLIEERWEDLIGEMPLKIVYPALEGHDWRTVTGFDPKNTRWSYGGTWPAACIKTGRPQIAKRAIELMEQRLSKDGWPEYYDGKAGRYVGKQARKYQTWSISGYLVAKLMIENPANLLIISLEEDKRISKSKLTRSISF</sequence>
<dbReference type="Proteomes" id="UP001396334">
    <property type="component" value="Unassembled WGS sequence"/>
</dbReference>
<dbReference type="EC" id="3.2.1.26" evidence="6"/>
<comment type="function">
    <text evidence="6">Invertase that cleaves sucrose into glucose and fructose.</text>
</comment>
<gene>
    <name evidence="8" type="ORF">V6N11_015829</name>
</gene>
<accession>A0ABR2TU19</accession>
<dbReference type="PANTHER" id="PTHR31916">
    <property type="match status" value="1"/>
</dbReference>
<keyword evidence="9" id="KW-1185">Reference proteome</keyword>
<keyword evidence="3 6" id="KW-0378">Hydrolase</keyword>
<dbReference type="PANTHER" id="PTHR31916:SF37">
    <property type="entry name" value="ALKALINE_NEUTRAL INVERTASE"/>
    <property type="match status" value="1"/>
</dbReference>
<dbReference type="Pfam" id="PF12899">
    <property type="entry name" value="Glyco_hydro_100"/>
    <property type="match status" value="2"/>
</dbReference>
<dbReference type="InterPro" id="IPR012341">
    <property type="entry name" value="6hp_glycosidase-like_sf"/>
</dbReference>
<feature type="region of interest" description="Disordered" evidence="7">
    <location>
        <begin position="17"/>
        <end position="36"/>
    </location>
</feature>
<dbReference type="EMBL" id="JBBPBN010000004">
    <property type="protein sequence ID" value="KAK9040688.1"/>
    <property type="molecule type" value="Genomic_DNA"/>
</dbReference>
<dbReference type="InterPro" id="IPR024746">
    <property type="entry name" value="Glyco_hydro_100"/>
</dbReference>
<evidence type="ECO:0000256" key="4">
    <source>
        <dbReference type="ARBA" id="ARBA00023277"/>
    </source>
</evidence>
<evidence type="ECO:0000256" key="6">
    <source>
        <dbReference type="RuleBase" id="RU367047"/>
    </source>
</evidence>
<dbReference type="Gene3D" id="1.50.10.10">
    <property type="match status" value="1"/>
</dbReference>
<keyword evidence="5 6" id="KW-0326">Glycosidase</keyword>
<feature type="compositionally biased region" description="Basic and acidic residues" evidence="7">
    <location>
        <begin position="66"/>
        <end position="79"/>
    </location>
</feature>
<evidence type="ECO:0000256" key="5">
    <source>
        <dbReference type="ARBA" id="ARBA00023295"/>
    </source>
</evidence>